<evidence type="ECO:0000256" key="3">
    <source>
        <dbReference type="ARBA" id="ARBA00023194"/>
    </source>
</evidence>
<organism evidence="5 6">
    <name type="scientific">Paraburkholderia aspalathi</name>
    <dbReference type="NCBI Taxonomy" id="1324617"/>
    <lineage>
        <taxon>Bacteria</taxon>
        <taxon>Pseudomonadati</taxon>
        <taxon>Pseudomonadota</taxon>
        <taxon>Betaproteobacteria</taxon>
        <taxon>Burkholderiales</taxon>
        <taxon>Burkholderiaceae</taxon>
        <taxon>Paraburkholderia</taxon>
    </lineage>
</organism>
<reference evidence="5 6" key="1">
    <citation type="submission" date="2016-10" db="EMBL/GenBank/DDBJ databases">
        <authorList>
            <person name="de Groot N.N."/>
        </authorList>
    </citation>
    <scope>NUCLEOTIDE SEQUENCE [LARGE SCALE GENOMIC DNA]</scope>
    <source>
        <strain evidence="5 6">LMG 27731</strain>
    </source>
</reference>
<keyword evidence="3" id="KW-0045">Antibiotic biosynthesis</keyword>
<dbReference type="EMBL" id="FPBH01000057">
    <property type="protein sequence ID" value="SFU26510.1"/>
    <property type="molecule type" value="Genomic_DNA"/>
</dbReference>
<dbReference type="GO" id="GO:0016706">
    <property type="term" value="F:2-oxoglutarate-dependent dioxygenase activity"/>
    <property type="evidence" value="ECO:0007669"/>
    <property type="project" value="UniProtKB-ARBA"/>
</dbReference>
<dbReference type="PANTHER" id="PTHR10696:SF56">
    <property type="entry name" value="TAUD_TFDA-LIKE DOMAIN-CONTAINING PROTEIN"/>
    <property type="match status" value="1"/>
</dbReference>
<dbReference type="InterPro" id="IPR042098">
    <property type="entry name" value="TauD-like_sf"/>
</dbReference>
<dbReference type="RefSeq" id="WP_093647296.1">
    <property type="nucleotide sequence ID" value="NZ_FPBH01000057.1"/>
</dbReference>
<name>A0A1I7ERH4_9BURK</name>
<evidence type="ECO:0000313" key="6">
    <source>
        <dbReference type="Proteomes" id="UP000198844"/>
    </source>
</evidence>
<dbReference type="Gene3D" id="3.60.130.10">
    <property type="entry name" value="Clavaminate synthase-like"/>
    <property type="match status" value="1"/>
</dbReference>
<proteinExistence type="predicted"/>
<sequence length="361" mass="41303">MFNVAQNRKKMMNTAYNGPFAWEAKDMVDEAEWLIQLGDSQLREFDNALQSANADGLRIDQLTKENFALPEFGRLVPEIHERLETGRGIVTLRGLEAENYSRDELRLLYWGMGKWLGTAVSQSSRGDYLGDVRNFGADVNAATGRGYMSKQELPFHSDTCDVVALMVMRKAKSGGKSMICSSVAIRNEIAATRPDLLDVLYQPFYWSWKGQEKPTDKPYYLQPLYTEHKNKFACRYIQPHIMAAHQHFPELPPLTDKQLEAMSLINQLANDPRFHFGMMFEPGDIQLLNNHVAYHARTKFEDYEEDDRKRHLLRMWLSVPNSRELSPLMSAIYLDQRGGTVRGGFPSRAGTYSFETVAAQD</sequence>
<dbReference type="InterPro" id="IPR003819">
    <property type="entry name" value="TauD/TfdA-like"/>
</dbReference>
<dbReference type="Proteomes" id="UP000198844">
    <property type="component" value="Unassembled WGS sequence"/>
</dbReference>
<gene>
    <name evidence="5" type="ORF">SAMN05192563_105721</name>
</gene>
<accession>A0A1I7ERH4</accession>
<protein>
    <submittedName>
        <fullName evidence="5">Taurine catabolism dioxygenase TauD, TfdA family</fullName>
    </submittedName>
</protein>
<dbReference type="GO" id="GO:0017000">
    <property type="term" value="P:antibiotic biosynthetic process"/>
    <property type="evidence" value="ECO:0007669"/>
    <property type="project" value="UniProtKB-KW"/>
</dbReference>
<evidence type="ECO:0000259" key="4">
    <source>
        <dbReference type="Pfam" id="PF02668"/>
    </source>
</evidence>
<dbReference type="InterPro" id="IPR050411">
    <property type="entry name" value="AlphaKG_dependent_hydroxylases"/>
</dbReference>
<dbReference type="Pfam" id="PF02668">
    <property type="entry name" value="TauD"/>
    <property type="match status" value="1"/>
</dbReference>
<keyword evidence="5" id="KW-0223">Dioxygenase</keyword>
<evidence type="ECO:0000313" key="5">
    <source>
        <dbReference type="EMBL" id="SFU26510.1"/>
    </source>
</evidence>
<keyword evidence="2" id="KW-0560">Oxidoreductase</keyword>
<evidence type="ECO:0000256" key="2">
    <source>
        <dbReference type="ARBA" id="ARBA00023002"/>
    </source>
</evidence>
<comment type="cofactor">
    <cofactor evidence="1">
        <name>Fe(2+)</name>
        <dbReference type="ChEBI" id="CHEBI:29033"/>
    </cofactor>
</comment>
<dbReference type="OrthoDB" id="753054at2"/>
<dbReference type="PANTHER" id="PTHR10696">
    <property type="entry name" value="GAMMA-BUTYROBETAINE HYDROXYLASE-RELATED"/>
    <property type="match status" value="1"/>
</dbReference>
<dbReference type="AlphaFoldDB" id="A0A1I7ERH4"/>
<feature type="domain" description="TauD/TfdA-like" evidence="4">
    <location>
        <begin position="63"/>
        <end position="316"/>
    </location>
</feature>
<dbReference type="SUPFAM" id="SSF51197">
    <property type="entry name" value="Clavaminate synthase-like"/>
    <property type="match status" value="1"/>
</dbReference>
<evidence type="ECO:0000256" key="1">
    <source>
        <dbReference type="ARBA" id="ARBA00001954"/>
    </source>
</evidence>